<evidence type="ECO:0000313" key="3">
    <source>
        <dbReference type="Proteomes" id="UP000317429"/>
    </source>
</evidence>
<evidence type="ECO:0000313" key="2">
    <source>
        <dbReference type="EMBL" id="QDU90312.1"/>
    </source>
</evidence>
<name>A0A518DFV7_9BACT</name>
<dbReference type="RefSeq" id="WP_197526968.1">
    <property type="nucleotide sequence ID" value="NZ_CP036291.1"/>
</dbReference>
<proteinExistence type="predicted"/>
<reference evidence="2 3" key="1">
    <citation type="submission" date="2019-02" db="EMBL/GenBank/DDBJ databases">
        <title>Deep-cultivation of Planctomycetes and their phenomic and genomic characterization uncovers novel biology.</title>
        <authorList>
            <person name="Wiegand S."/>
            <person name="Jogler M."/>
            <person name="Boedeker C."/>
            <person name="Pinto D."/>
            <person name="Vollmers J."/>
            <person name="Rivas-Marin E."/>
            <person name="Kohn T."/>
            <person name="Peeters S.H."/>
            <person name="Heuer A."/>
            <person name="Rast P."/>
            <person name="Oberbeckmann S."/>
            <person name="Bunk B."/>
            <person name="Jeske O."/>
            <person name="Meyerdierks A."/>
            <person name="Storesund J.E."/>
            <person name="Kallscheuer N."/>
            <person name="Luecker S."/>
            <person name="Lage O.M."/>
            <person name="Pohl T."/>
            <person name="Merkel B.J."/>
            <person name="Hornburger P."/>
            <person name="Mueller R.-W."/>
            <person name="Bruemmer F."/>
            <person name="Labrenz M."/>
            <person name="Spormann A.M."/>
            <person name="Op den Camp H."/>
            <person name="Overmann J."/>
            <person name="Amann R."/>
            <person name="Jetten M.S.M."/>
            <person name="Mascher T."/>
            <person name="Medema M.H."/>
            <person name="Devos D.P."/>
            <person name="Kaster A.-K."/>
            <person name="Ovreas L."/>
            <person name="Rohde M."/>
            <person name="Galperin M.Y."/>
            <person name="Jogler C."/>
        </authorList>
    </citation>
    <scope>NUCLEOTIDE SEQUENCE [LARGE SCALE GENOMIC DNA]</scope>
    <source>
        <strain evidence="2 3">Pla175</strain>
    </source>
</reference>
<feature type="signal peptide" evidence="1">
    <location>
        <begin position="1"/>
        <end position="28"/>
    </location>
</feature>
<keyword evidence="1" id="KW-0732">Signal</keyword>
<evidence type="ECO:0000256" key="1">
    <source>
        <dbReference type="SAM" id="SignalP"/>
    </source>
</evidence>
<dbReference type="NCBIfam" id="TIGR02595">
    <property type="entry name" value="PEP_CTERM"/>
    <property type="match status" value="1"/>
</dbReference>
<keyword evidence="3" id="KW-1185">Reference proteome</keyword>
<accession>A0A518DFV7</accession>
<dbReference type="EMBL" id="CP036291">
    <property type="protein sequence ID" value="QDU90312.1"/>
    <property type="molecule type" value="Genomic_DNA"/>
</dbReference>
<dbReference type="Proteomes" id="UP000317429">
    <property type="component" value="Chromosome"/>
</dbReference>
<dbReference type="InterPro" id="IPR013424">
    <property type="entry name" value="Ice-binding_C"/>
</dbReference>
<feature type="chain" id="PRO_5022114481" evidence="1">
    <location>
        <begin position="29"/>
        <end position="266"/>
    </location>
</feature>
<dbReference type="KEGG" id="pnd:Pla175_37150"/>
<organism evidence="2 3">
    <name type="scientific">Pirellulimonas nuda</name>
    <dbReference type="NCBI Taxonomy" id="2528009"/>
    <lineage>
        <taxon>Bacteria</taxon>
        <taxon>Pseudomonadati</taxon>
        <taxon>Planctomycetota</taxon>
        <taxon>Planctomycetia</taxon>
        <taxon>Pirellulales</taxon>
        <taxon>Lacipirellulaceae</taxon>
        <taxon>Pirellulimonas</taxon>
    </lineage>
</organism>
<sequence precursor="true">MQTPSAPFQSILAGALVALLGAAPSAWAVTMTNVDVDVFDASGPEFIAGDGIPINGFVQDSVPGMGNTVSVAVKARDRDTGQPNAIVGNRYYVDAGLSTVVTPGVSNLAFDYQFDPGASGLTNYLLELSLDFDPAAGIADFVNFLLPVFDADGTPDALVDSWQETDGFFLNPGPGAWSDDSVGYVVSNSTRMDFGFFSLPPFSKMYDPNAVGEYEIRLRVYDITGATQLASANAFAVVGVPEPSSLALTGLLGMACVATWRRRRNR</sequence>
<protein>
    <submittedName>
        <fullName evidence="2">Uncharacterized protein</fullName>
    </submittedName>
</protein>
<gene>
    <name evidence="2" type="ORF">Pla175_37150</name>
</gene>
<dbReference type="AlphaFoldDB" id="A0A518DFV7"/>